<feature type="domain" description="Transposase IS4-like" evidence="3">
    <location>
        <begin position="200"/>
        <end position="481"/>
    </location>
</feature>
<gene>
    <name evidence="4" type="ORF">SAMN05421730_10872</name>
</gene>
<feature type="coiled-coil region" evidence="1">
    <location>
        <begin position="350"/>
        <end position="377"/>
    </location>
</feature>
<reference evidence="4 5" key="1">
    <citation type="submission" date="2016-09" db="EMBL/GenBank/DDBJ databases">
        <authorList>
            <person name="Capua I."/>
            <person name="De Benedictis P."/>
            <person name="Joannis T."/>
            <person name="Lombin L.H."/>
            <person name="Cattoli G."/>
        </authorList>
    </citation>
    <scope>NUCLEOTIDE SEQUENCE [LARGE SCALE GENOMIC DNA]</scope>
    <source>
        <strain evidence="4 5">GluBS11</strain>
    </source>
</reference>
<name>A0A1D3TZI4_9FIRM</name>
<dbReference type="EMBL" id="FMKA01000087">
    <property type="protein sequence ID" value="SCQ00003.1"/>
    <property type="molecule type" value="Genomic_DNA"/>
</dbReference>
<dbReference type="GO" id="GO:0004803">
    <property type="term" value="F:transposase activity"/>
    <property type="evidence" value="ECO:0007669"/>
    <property type="project" value="InterPro"/>
</dbReference>
<feature type="region of interest" description="Disordered" evidence="2">
    <location>
        <begin position="562"/>
        <end position="581"/>
    </location>
</feature>
<dbReference type="RefSeq" id="WP_091237166.1">
    <property type="nucleotide sequence ID" value="NZ_FMKA01000087.1"/>
</dbReference>
<keyword evidence="1" id="KW-0175">Coiled coil</keyword>
<dbReference type="PANTHER" id="PTHR34614">
    <property type="match status" value="1"/>
</dbReference>
<dbReference type="OrthoDB" id="2157903at2"/>
<proteinExistence type="predicted"/>
<dbReference type="SUPFAM" id="SSF53098">
    <property type="entry name" value="Ribonuclease H-like"/>
    <property type="match status" value="1"/>
</dbReference>
<evidence type="ECO:0000256" key="2">
    <source>
        <dbReference type="SAM" id="MobiDB-lite"/>
    </source>
</evidence>
<evidence type="ECO:0000259" key="3">
    <source>
        <dbReference type="Pfam" id="PF01609"/>
    </source>
</evidence>
<dbReference type="Proteomes" id="UP000199315">
    <property type="component" value="Unassembled WGS sequence"/>
</dbReference>
<keyword evidence="5" id="KW-1185">Reference proteome</keyword>
<evidence type="ECO:0000313" key="5">
    <source>
        <dbReference type="Proteomes" id="UP000199315"/>
    </source>
</evidence>
<evidence type="ECO:0000313" key="4">
    <source>
        <dbReference type="EMBL" id="SCQ00003.1"/>
    </source>
</evidence>
<organism evidence="4 5">
    <name type="scientific">Anaerobium acetethylicum</name>
    <dbReference type="NCBI Taxonomy" id="1619234"/>
    <lineage>
        <taxon>Bacteria</taxon>
        <taxon>Bacillati</taxon>
        <taxon>Bacillota</taxon>
        <taxon>Clostridia</taxon>
        <taxon>Lachnospirales</taxon>
        <taxon>Lachnospiraceae</taxon>
        <taxon>Anaerobium</taxon>
    </lineage>
</organism>
<protein>
    <submittedName>
        <fullName evidence="4">Transposase DDE domain-containing protein</fullName>
    </submittedName>
</protein>
<sequence>MYYNFLVKIPENTGKISKNKRGNTTYIEYTYGRKYNPDKKYNVPQRTTIGKMSSSDDTKMYPNPNFEKYFPDVALPEENDESSRSSCVRVGSYLVIKKIAEDYQLFDHLDNWDDRGKGLLLDLAAYSIISENNAAQHYPEYAYNHPLMTPEHKIYSDSTISRFLTEISADDRVNFLNSWNEHRNHDERIYISYDSTNKNCKAGDIEKAEYGHPKNDVGAPVFNYSVAYDMNNQIPLLYESYPGSIVDVSQLHYVIEKFQGYGYKNIGFVLDRGYFSKDNIKYMESCNYDYVIMVKGKASFVHQLITDHKGEFELKRSCFIKEYLTYGTTIRAKLYIDDEQDSYFHLYHKTSKENAELMQLETMLQRMENTMEKYKGKEITFGSPYEHYFDLTYHEKAGVRKFYGYKERADIIEKEMQLCGYFTIVTSKKMSAQEALALYKSRDASEKLFCSDKSFLGNHSLRVSGNDALESKIFIEFIALIIRSKIYTLLRKRMAEMSKKPNYMTVPAALRELEKIELIKQPKGHYKLDHAITATQKTILGAFGLDEDTIRAKAIAVGMELAKSAKPEKEEKEEDGSDQNY</sequence>
<dbReference type="PANTHER" id="PTHR34614:SF2">
    <property type="entry name" value="TRANSPOSASE IS4-LIKE DOMAIN-CONTAINING PROTEIN"/>
    <property type="match status" value="1"/>
</dbReference>
<evidence type="ECO:0000256" key="1">
    <source>
        <dbReference type="SAM" id="Coils"/>
    </source>
</evidence>
<dbReference type="GO" id="GO:0003677">
    <property type="term" value="F:DNA binding"/>
    <property type="evidence" value="ECO:0007669"/>
    <property type="project" value="InterPro"/>
</dbReference>
<dbReference type="AlphaFoldDB" id="A0A1D3TZI4"/>
<dbReference type="Pfam" id="PF01609">
    <property type="entry name" value="DDE_Tnp_1"/>
    <property type="match status" value="1"/>
</dbReference>
<feature type="compositionally biased region" description="Acidic residues" evidence="2">
    <location>
        <begin position="571"/>
        <end position="581"/>
    </location>
</feature>
<accession>A0A1D3TZI4</accession>
<dbReference type="STRING" id="1619234.SAMN05421730_10872"/>
<dbReference type="GO" id="GO:0006313">
    <property type="term" value="P:DNA transposition"/>
    <property type="evidence" value="ECO:0007669"/>
    <property type="project" value="InterPro"/>
</dbReference>
<dbReference type="InterPro" id="IPR002559">
    <property type="entry name" value="Transposase_11"/>
</dbReference>
<dbReference type="InterPro" id="IPR012337">
    <property type="entry name" value="RNaseH-like_sf"/>
</dbReference>